<feature type="region of interest" description="Disordered" evidence="1">
    <location>
        <begin position="93"/>
        <end position="114"/>
    </location>
</feature>
<name>A0A8K0SKW0_9HYPO</name>
<protein>
    <submittedName>
        <fullName evidence="2">Uncharacterized protein</fullName>
    </submittedName>
</protein>
<evidence type="ECO:0000256" key="1">
    <source>
        <dbReference type="SAM" id="MobiDB-lite"/>
    </source>
</evidence>
<comment type="caution">
    <text evidence="2">The sequence shown here is derived from an EMBL/GenBank/DDBJ whole genome shotgun (WGS) entry which is preliminary data.</text>
</comment>
<dbReference type="AlphaFoldDB" id="A0A8K0SKW0"/>
<proteinExistence type="predicted"/>
<feature type="region of interest" description="Disordered" evidence="1">
    <location>
        <begin position="136"/>
        <end position="193"/>
    </location>
</feature>
<feature type="region of interest" description="Disordered" evidence="1">
    <location>
        <begin position="236"/>
        <end position="288"/>
    </location>
</feature>
<reference evidence="2" key="1">
    <citation type="journal article" date="2021" name="Nat. Commun.">
        <title>Genetic determinants of endophytism in the Arabidopsis root mycobiome.</title>
        <authorList>
            <person name="Mesny F."/>
            <person name="Miyauchi S."/>
            <person name="Thiergart T."/>
            <person name="Pickel B."/>
            <person name="Atanasova L."/>
            <person name="Karlsson M."/>
            <person name="Huettel B."/>
            <person name="Barry K.W."/>
            <person name="Haridas S."/>
            <person name="Chen C."/>
            <person name="Bauer D."/>
            <person name="Andreopoulos W."/>
            <person name="Pangilinan J."/>
            <person name="LaButti K."/>
            <person name="Riley R."/>
            <person name="Lipzen A."/>
            <person name="Clum A."/>
            <person name="Drula E."/>
            <person name="Henrissat B."/>
            <person name="Kohler A."/>
            <person name="Grigoriev I.V."/>
            <person name="Martin F.M."/>
            <person name="Hacquard S."/>
        </authorList>
    </citation>
    <scope>NUCLEOTIDE SEQUENCE</scope>
    <source>
        <strain evidence="2">MPI-CAGE-CH-0235</strain>
    </source>
</reference>
<evidence type="ECO:0000313" key="3">
    <source>
        <dbReference type="Proteomes" id="UP000813444"/>
    </source>
</evidence>
<feature type="compositionally biased region" description="Low complexity" evidence="1">
    <location>
        <begin position="12"/>
        <end position="22"/>
    </location>
</feature>
<feature type="region of interest" description="Disordered" evidence="1">
    <location>
        <begin position="1"/>
        <end position="22"/>
    </location>
</feature>
<dbReference type="OrthoDB" id="5403157at2759"/>
<accession>A0A8K0SKW0</accession>
<dbReference type="Proteomes" id="UP000813444">
    <property type="component" value="Unassembled WGS sequence"/>
</dbReference>
<dbReference type="EMBL" id="JAGPNK010000015">
    <property type="protein sequence ID" value="KAH7308533.1"/>
    <property type="molecule type" value="Genomic_DNA"/>
</dbReference>
<organism evidence="2 3">
    <name type="scientific">Stachybotrys elegans</name>
    <dbReference type="NCBI Taxonomy" id="80388"/>
    <lineage>
        <taxon>Eukaryota</taxon>
        <taxon>Fungi</taxon>
        <taxon>Dikarya</taxon>
        <taxon>Ascomycota</taxon>
        <taxon>Pezizomycotina</taxon>
        <taxon>Sordariomycetes</taxon>
        <taxon>Hypocreomycetidae</taxon>
        <taxon>Hypocreales</taxon>
        <taxon>Stachybotryaceae</taxon>
        <taxon>Stachybotrys</taxon>
    </lineage>
</organism>
<feature type="region of interest" description="Disordered" evidence="1">
    <location>
        <begin position="38"/>
        <end position="77"/>
    </location>
</feature>
<feature type="compositionally biased region" description="Polar residues" evidence="1">
    <location>
        <begin position="104"/>
        <end position="114"/>
    </location>
</feature>
<gene>
    <name evidence="2" type="ORF">B0I35DRAFT_97925</name>
</gene>
<keyword evidence="3" id="KW-1185">Reference proteome</keyword>
<feature type="compositionally biased region" description="Polar residues" evidence="1">
    <location>
        <begin position="154"/>
        <end position="181"/>
    </location>
</feature>
<evidence type="ECO:0000313" key="2">
    <source>
        <dbReference type="EMBL" id="KAH7308533.1"/>
    </source>
</evidence>
<sequence>MLTISLAGGDVSASSSLQSNSSKPIAIELPAISRNKISSAPVYTPPEPLSARGDLPGGYFPLHEDPNGRVHHPHPFHHDSKLARHKSITLAAENSPLDGRKPPATTSASIPTARATTNMPVASYLPSGFHDTPLPMGKYYPSNYEQRNRDPRSSRPSFSESAAPTKSSPQLPHAPLSSSNKPPEDEVRRRMIQYQRDMVAQARLALSSSATCSSKSNPSLQGLPIKELRFLATSPHKPASPKLVPLGSPGPVTPMELESGSGSYLDKGERIGDSLAPPGIGFVARASR</sequence>